<evidence type="ECO:0000313" key="1">
    <source>
        <dbReference type="EMBL" id="KTD16205.1"/>
    </source>
</evidence>
<protein>
    <recommendedName>
        <fullName evidence="3">Sel1 repeat protein</fullName>
    </recommendedName>
</protein>
<comment type="caution">
    <text evidence="1">The sequence shown here is derived from an EMBL/GenBank/DDBJ whole genome shotgun (WGS) entry which is preliminary data.</text>
</comment>
<name>A0A0W0V8K5_9GAMM</name>
<dbReference type="InterPro" id="IPR011990">
    <property type="entry name" value="TPR-like_helical_dom_sf"/>
</dbReference>
<dbReference type="PATRIC" id="fig|456.5.peg.541"/>
<reference evidence="1 2" key="1">
    <citation type="submission" date="2015-11" db="EMBL/GenBank/DDBJ databases">
        <title>Genomic analysis of 38 Legionella species identifies large and diverse effector repertoires.</title>
        <authorList>
            <person name="Burstein D."/>
            <person name="Amaro F."/>
            <person name="Zusman T."/>
            <person name="Lifshitz Z."/>
            <person name="Cohen O."/>
            <person name="Gilbert J.A."/>
            <person name="Pupko T."/>
            <person name="Shuman H.A."/>
            <person name="Segal G."/>
        </authorList>
    </citation>
    <scope>NUCLEOTIDE SEQUENCE [LARGE SCALE GENOMIC DNA]</scope>
    <source>
        <strain evidence="1 2">BL-540</strain>
    </source>
</reference>
<sequence length="330" mass="38156">MPSNTLKKALQGDEYSLVLMTEIIGTNQIEIEDLNYLRNSRISNDYKDYLYACCLYWGAIPKKDHVDTKHILKFLAAKDNGFACNLLGGLYYYLGGDQSEKNVTKSKKYIQKAFELNNPLGILNQFQFKNDLQTVLTYAPQIFHRLSPYYQKELMGFIDSLYSKSKSPEEYYQFARLFEKMNMLPQMYGAFHKAIETSETKWKYQRKLVKTLEKHANSNSWSLFRTEFDYSFLKSRLTSLKKELVGLDKIVASLSVSKEKELTTAKGKIALIGLELKNCWYILQEKGSHFKPNQYQAIHEMFNSVTTLLNVLSPTNDSMSKESSIAVNIK</sequence>
<dbReference type="RefSeq" id="WP_058470078.1">
    <property type="nucleotide sequence ID" value="NZ_CAAAIC010000004.1"/>
</dbReference>
<dbReference type="AlphaFoldDB" id="A0A0W0V8K5"/>
<organism evidence="1 2">
    <name type="scientific">Legionella jordanis</name>
    <dbReference type="NCBI Taxonomy" id="456"/>
    <lineage>
        <taxon>Bacteria</taxon>
        <taxon>Pseudomonadati</taxon>
        <taxon>Pseudomonadota</taxon>
        <taxon>Gammaproteobacteria</taxon>
        <taxon>Legionellales</taxon>
        <taxon>Legionellaceae</taxon>
        <taxon>Legionella</taxon>
    </lineage>
</organism>
<gene>
    <name evidence="1" type="ORF">Ljor_0511</name>
</gene>
<dbReference type="SUPFAM" id="SSF81901">
    <property type="entry name" value="HCP-like"/>
    <property type="match status" value="1"/>
</dbReference>
<accession>A0A0W0V8K5</accession>
<evidence type="ECO:0000313" key="2">
    <source>
        <dbReference type="Proteomes" id="UP000055035"/>
    </source>
</evidence>
<keyword evidence="2" id="KW-1185">Reference proteome</keyword>
<dbReference type="OrthoDB" id="9977639at2"/>
<dbReference type="Proteomes" id="UP000055035">
    <property type="component" value="Unassembled WGS sequence"/>
</dbReference>
<dbReference type="STRING" id="456.Ljor_0511"/>
<dbReference type="EMBL" id="LNYJ01000011">
    <property type="protein sequence ID" value="KTD16205.1"/>
    <property type="molecule type" value="Genomic_DNA"/>
</dbReference>
<dbReference type="Gene3D" id="1.25.40.10">
    <property type="entry name" value="Tetratricopeptide repeat domain"/>
    <property type="match status" value="1"/>
</dbReference>
<evidence type="ECO:0008006" key="3">
    <source>
        <dbReference type="Google" id="ProtNLM"/>
    </source>
</evidence>
<proteinExistence type="predicted"/>